<name>A0A5M3TE15_LIMPL</name>
<feature type="domain" description="DUF2357" evidence="1">
    <location>
        <begin position="167"/>
        <end position="249"/>
    </location>
</feature>
<evidence type="ECO:0000313" key="3">
    <source>
        <dbReference type="Proteomes" id="UP000326169"/>
    </source>
</evidence>
<keyword evidence="3" id="KW-1185">Reference proteome</keyword>
<evidence type="ECO:0000313" key="2">
    <source>
        <dbReference type="EMBL" id="GCE96186.1"/>
    </source>
</evidence>
<dbReference type="Proteomes" id="UP000326169">
    <property type="component" value="Unassembled WGS sequence"/>
</dbReference>
<protein>
    <recommendedName>
        <fullName evidence="1">DUF2357 domain-containing protein</fullName>
    </recommendedName>
</protein>
<accession>A0A5M3TE15</accession>
<gene>
    <name evidence="2" type="ORF">NIES46_42540</name>
</gene>
<dbReference type="InterPro" id="IPR018633">
    <property type="entry name" value="DUF2357"/>
</dbReference>
<dbReference type="EMBL" id="BIMW01000174">
    <property type="protein sequence ID" value="GCE96186.1"/>
    <property type="molecule type" value="Genomic_DNA"/>
</dbReference>
<dbReference type="Pfam" id="PF09823">
    <property type="entry name" value="DUF2357"/>
    <property type="match status" value="1"/>
</dbReference>
<proteinExistence type="predicted"/>
<dbReference type="GeneID" id="301685020"/>
<reference evidence="2 3" key="1">
    <citation type="journal article" date="2019" name="J Genomics">
        <title>The Draft Genome of a Hydrogen-producing Cyanobacterium, Arthrospira platensis NIES-46.</title>
        <authorList>
            <person name="Suzuki S."/>
            <person name="Yamaguchi H."/>
            <person name="Kawachi M."/>
        </authorList>
    </citation>
    <scope>NUCLEOTIDE SEQUENCE [LARGE SCALE GENOMIC DNA]</scope>
    <source>
        <strain evidence="2 3">NIES-46</strain>
    </source>
</reference>
<organism evidence="2 3">
    <name type="scientific">Limnospira platensis NIES-46</name>
    <dbReference type="NCBI Taxonomy" id="1236695"/>
    <lineage>
        <taxon>Bacteria</taxon>
        <taxon>Bacillati</taxon>
        <taxon>Cyanobacteriota</taxon>
        <taxon>Cyanophyceae</taxon>
        <taxon>Oscillatoriophycideae</taxon>
        <taxon>Oscillatoriales</taxon>
        <taxon>Sirenicapillariaceae</taxon>
        <taxon>Limnospira</taxon>
    </lineage>
</organism>
<evidence type="ECO:0000259" key="1">
    <source>
        <dbReference type="Pfam" id="PF09823"/>
    </source>
</evidence>
<comment type="caution">
    <text evidence="2">The sequence shown here is derived from an EMBL/GenBank/DDBJ whole genome shotgun (WGS) entry which is preliminary data.</text>
</comment>
<dbReference type="RefSeq" id="WP_014277129.1">
    <property type="nucleotide sequence ID" value="NZ_BIMW01000174.1"/>
</dbReference>
<sequence>MQIYPSLFAYLNGANPVPNHRVLRVCDRPIIRVDKAENLTGKEAIALGGGLYEIAFPYLEISDLEHHDNRLLYELTLAPTSVIIKVADEVCDRDNCEDENQGKIWEEKLGDRFDDTVSRCLPVLTGLWENLVAEKLGNQARVRLLNLPYQDAKIQDAQKPLIITLQNRYELNQKLQVITPKMRQQLRRRAELTPIGRIQEMDAYCLRDYTRRPGKNAAEKGGSRQQLMAIRRYQDYNTPENRLLIYFVGKILYFESIRLGSEYATDNHSFSKSIKVFRSQTHVRQILRNLRHFQLLKPNYVLLQHPIYNSFYRAYLDYLAKRKEKQKIWGFRNQLFADVIGICLLMALTKLANFYVDPTAELWRQTVPEKGRYFSHQNESNLKIQVFLKDKVYNFRVEKPDDIRWGDWLLNLEIHDLTSASLTTRTIKIPIWVFWYRPSNEVILKGIEYLTKQQQQQPEIKTGLIFYLQVSPHEFLSEIPNSWNFDNLRKVWLMATPNFLAEDGLTQTVNMISGFIQGLINKLTDYE</sequence>